<feature type="transmembrane region" description="Helical" evidence="2">
    <location>
        <begin position="12"/>
        <end position="34"/>
    </location>
</feature>
<dbReference type="AlphaFoldDB" id="A0AAV8ZJL7"/>
<keyword evidence="2" id="KW-0812">Transmembrane</keyword>
<evidence type="ECO:0000313" key="3">
    <source>
        <dbReference type="EMBL" id="KAJ8965109.1"/>
    </source>
</evidence>
<reference evidence="3" key="1">
    <citation type="journal article" date="2023" name="Insect Mol. Biol.">
        <title>Genome sequencing provides insights into the evolution of gene families encoding plant cell wall-degrading enzymes in longhorned beetles.</title>
        <authorList>
            <person name="Shin N.R."/>
            <person name="Okamura Y."/>
            <person name="Kirsch R."/>
            <person name="Pauchet Y."/>
        </authorList>
    </citation>
    <scope>NUCLEOTIDE SEQUENCE</scope>
    <source>
        <strain evidence="3">RBIC_L_NR</strain>
    </source>
</reference>
<keyword evidence="2" id="KW-1133">Transmembrane helix</keyword>
<keyword evidence="4" id="KW-1185">Reference proteome</keyword>
<protein>
    <submittedName>
        <fullName evidence="3">Uncharacterized protein</fullName>
    </submittedName>
</protein>
<evidence type="ECO:0000256" key="1">
    <source>
        <dbReference type="SAM" id="MobiDB-lite"/>
    </source>
</evidence>
<gene>
    <name evidence="3" type="ORF">NQ314_004333</name>
</gene>
<dbReference type="EMBL" id="JANEYF010001277">
    <property type="protein sequence ID" value="KAJ8965109.1"/>
    <property type="molecule type" value="Genomic_DNA"/>
</dbReference>
<feature type="compositionally biased region" description="Basic residues" evidence="1">
    <location>
        <begin position="165"/>
        <end position="174"/>
    </location>
</feature>
<name>A0AAV8ZJL7_9CUCU</name>
<sequence>MDDTSINLCVPAIINYAVGGLLITSVGAALIELYKAKKQPPKKNGKNPLSRKCSLADLTVMKHNRKELIRRDSILEVPEESSHLKQLGFIPPPLHRRCSYPVGPHTTIANSGLSHDNRIFSESSRKMSVVDSRRASVVDSRKTSVDYRNNSVDERRISVDDSPERRHHRLVHRH</sequence>
<organism evidence="3 4">
    <name type="scientific">Rhamnusium bicolor</name>
    <dbReference type="NCBI Taxonomy" id="1586634"/>
    <lineage>
        <taxon>Eukaryota</taxon>
        <taxon>Metazoa</taxon>
        <taxon>Ecdysozoa</taxon>
        <taxon>Arthropoda</taxon>
        <taxon>Hexapoda</taxon>
        <taxon>Insecta</taxon>
        <taxon>Pterygota</taxon>
        <taxon>Neoptera</taxon>
        <taxon>Endopterygota</taxon>
        <taxon>Coleoptera</taxon>
        <taxon>Polyphaga</taxon>
        <taxon>Cucujiformia</taxon>
        <taxon>Chrysomeloidea</taxon>
        <taxon>Cerambycidae</taxon>
        <taxon>Lepturinae</taxon>
        <taxon>Rhagiini</taxon>
        <taxon>Rhamnusium</taxon>
    </lineage>
</organism>
<feature type="region of interest" description="Disordered" evidence="1">
    <location>
        <begin position="154"/>
        <end position="174"/>
    </location>
</feature>
<accession>A0AAV8ZJL7</accession>
<evidence type="ECO:0000256" key="2">
    <source>
        <dbReference type="SAM" id="Phobius"/>
    </source>
</evidence>
<comment type="caution">
    <text evidence="3">The sequence shown here is derived from an EMBL/GenBank/DDBJ whole genome shotgun (WGS) entry which is preliminary data.</text>
</comment>
<feature type="compositionally biased region" description="Basic and acidic residues" evidence="1">
    <location>
        <begin position="154"/>
        <end position="164"/>
    </location>
</feature>
<keyword evidence="2" id="KW-0472">Membrane</keyword>
<proteinExistence type="predicted"/>
<dbReference type="Proteomes" id="UP001162156">
    <property type="component" value="Unassembled WGS sequence"/>
</dbReference>
<evidence type="ECO:0000313" key="4">
    <source>
        <dbReference type="Proteomes" id="UP001162156"/>
    </source>
</evidence>